<feature type="compositionally biased region" description="Polar residues" evidence="1">
    <location>
        <begin position="60"/>
        <end position="78"/>
    </location>
</feature>
<evidence type="ECO:0000313" key="2">
    <source>
        <dbReference type="EMBL" id="KAF5833014.1"/>
    </source>
</evidence>
<proteinExistence type="predicted"/>
<accession>A0ABQ7GEL6</accession>
<evidence type="ECO:0000313" key="3">
    <source>
        <dbReference type="Proteomes" id="UP000815325"/>
    </source>
</evidence>
<evidence type="ECO:0000256" key="1">
    <source>
        <dbReference type="SAM" id="MobiDB-lite"/>
    </source>
</evidence>
<dbReference type="Proteomes" id="UP000815325">
    <property type="component" value="Unassembled WGS sequence"/>
</dbReference>
<gene>
    <name evidence="2" type="ORF">DUNSADRAFT_10935</name>
</gene>
<feature type="compositionally biased region" description="Basic residues" evidence="1">
    <location>
        <begin position="48"/>
        <end position="57"/>
    </location>
</feature>
<dbReference type="EMBL" id="MU069835">
    <property type="protein sequence ID" value="KAF5833014.1"/>
    <property type="molecule type" value="Genomic_DNA"/>
</dbReference>
<evidence type="ECO:0008006" key="4">
    <source>
        <dbReference type="Google" id="ProtNLM"/>
    </source>
</evidence>
<protein>
    <recommendedName>
        <fullName evidence="4">Encoded protein</fullName>
    </recommendedName>
</protein>
<sequence>MKTFFVCHRDTSSHLDGGADCPSTSAAQAADTPPPNQPVLDMQPAQDHHHHHPKRPKLANGTSMDVSITPGTDPSLTCTGFLRRGCAPNRSKSLENAATKSSSPPSRYQDLTLLIPNGAADPPPPAASMEVRVFKDMLSPAERQHAQELNGMDIPLQINIEDAPLTTSRQAQQVGRQAGQ</sequence>
<keyword evidence="3" id="KW-1185">Reference proteome</keyword>
<reference evidence="2" key="1">
    <citation type="submission" date="2017-08" db="EMBL/GenBank/DDBJ databases">
        <authorList>
            <person name="Polle J.E."/>
            <person name="Barry K."/>
            <person name="Cushman J."/>
            <person name="Schmutz J."/>
            <person name="Tran D."/>
            <person name="Hathwaick L.T."/>
            <person name="Yim W.C."/>
            <person name="Jenkins J."/>
            <person name="Mckie-Krisberg Z.M."/>
            <person name="Prochnik S."/>
            <person name="Lindquist E."/>
            <person name="Dockter R.B."/>
            <person name="Adam C."/>
            <person name="Molina H."/>
            <person name="Bunkerborg J."/>
            <person name="Jin E."/>
            <person name="Buchheim M."/>
            <person name="Magnuson J."/>
        </authorList>
    </citation>
    <scope>NUCLEOTIDE SEQUENCE</scope>
    <source>
        <strain evidence="2">CCAP 19/18</strain>
    </source>
</reference>
<comment type="caution">
    <text evidence="2">The sequence shown here is derived from an EMBL/GenBank/DDBJ whole genome shotgun (WGS) entry which is preliminary data.</text>
</comment>
<name>A0ABQ7GEL6_DUNSA</name>
<feature type="compositionally biased region" description="Polar residues" evidence="1">
    <location>
        <begin position="90"/>
        <end position="106"/>
    </location>
</feature>
<organism evidence="2 3">
    <name type="scientific">Dunaliella salina</name>
    <name type="common">Green alga</name>
    <name type="synonym">Protococcus salinus</name>
    <dbReference type="NCBI Taxonomy" id="3046"/>
    <lineage>
        <taxon>Eukaryota</taxon>
        <taxon>Viridiplantae</taxon>
        <taxon>Chlorophyta</taxon>
        <taxon>core chlorophytes</taxon>
        <taxon>Chlorophyceae</taxon>
        <taxon>CS clade</taxon>
        <taxon>Chlamydomonadales</taxon>
        <taxon>Dunaliellaceae</taxon>
        <taxon>Dunaliella</taxon>
    </lineage>
</organism>
<feature type="region of interest" description="Disordered" evidence="1">
    <location>
        <begin position="9"/>
        <end position="107"/>
    </location>
</feature>